<dbReference type="EC" id="2.5.1.3" evidence="9"/>
<comment type="caution">
    <text evidence="14">The sequence shown here is derived from an EMBL/GenBank/DDBJ whole genome shotgun (WGS) entry which is preliminary data.</text>
</comment>
<comment type="catalytic activity">
    <reaction evidence="7 9 10">
        <text>2-(2-carboxy-4-methylthiazol-5-yl)ethyl phosphate + 4-amino-2-methyl-5-(diphosphooxymethyl)pyrimidine + 2 H(+) = thiamine phosphate + CO2 + diphosphate</text>
        <dbReference type="Rhea" id="RHEA:47848"/>
        <dbReference type="ChEBI" id="CHEBI:15378"/>
        <dbReference type="ChEBI" id="CHEBI:16526"/>
        <dbReference type="ChEBI" id="CHEBI:33019"/>
        <dbReference type="ChEBI" id="CHEBI:37575"/>
        <dbReference type="ChEBI" id="CHEBI:57841"/>
        <dbReference type="ChEBI" id="CHEBI:62890"/>
        <dbReference type="EC" id="2.5.1.3"/>
    </reaction>
</comment>
<dbReference type="Proteomes" id="UP000216411">
    <property type="component" value="Unassembled WGS sequence"/>
</dbReference>
<gene>
    <name evidence="9 14" type="primary">thiE</name>
    <name evidence="13" type="ORF">C8E03_101751</name>
    <name evidence="14" type="ORF">CG710_010445</name>
</gene>
<reference evidence="14" key="3">
    <citation type="submission" date="2018-07" db="EMBL/GenBank/DDBJ databases">
        <authorList>
            <person name="Quirk P.G."/>
            <person name="Krulwich T.A."/>
        </authorList>
    </citation>
    <scope>NUCLEOTIDE SEQUENCE</scope>
    <source>
        <strain evidence="14">CCRI-19302</strain>
    </source>
</reference>
<dbReference type="InterPro" id="IPR034291">
    <property type="entry name" value="TMP_synthase"/>
</dbReference>
<name>A0A255I8E1_9FIRM</name>
<dbReference type="EMBL" id="QICS01000001">
    <property type="protein sequence ID" value="PXV96118.1"/>
    <property type="molecule type" value="Genomic_DNA"/>
</dbReference>
<organism evidence="14 15">
    <name type="scientific">Lachnotalea glycerini</name>
    <dbReference type="NCBI Taxonomy" id="1763509"/>
    <lineage>
        <taxon>Bacteria</taxon>
        <taxon>Bacillati</taxon>
        <taxon>Bacillota</taxon>
        <taxon>Clostridia</taxon>
        <taxon>Lachnospirales</taxon>
        <taxon>Lachnospiraceae</taxon>
        <taxon>Lachnotalea</taxon>
    </lineage>
</organism>
<dbReference type="OrthoDB" id="9812206at2"/>
<dbReference type="InterPro" id="IPR022998">
    <property type="entry name" value="ThiamineP_synth_TenI"/>
</dbReference>
<dbReference type="NCBIfam" id="TIGR00693">
    <property type="entry name" value="thiE"/>
    <property type="match status" value="1"/>
</dbReference>
<comment type="cofactor">
    <cofactor evidence="9">
        <name>Mg(2+)</name>
        <dbReference type="ChEBI" id="CHEBI:18420"/>
    </cofactor>
    <text evidence="9">Binds 1 Mg(2+) ion per subunit.</text>
</comment>
<keyword evidence="5 9" id="KW-0784">Thiamine biosynthesis</keyword>
<evidence type="ECO:0000256" key="10">
    <source>
        <dbReference type="RuleBase" id="RU003826"/>
    </source>
</evidence>
<evidence type="ECO:0000256" key="6">
    <source>
        <dbReference type="ARBA" id="ARBA00047334"/>
    </source>
</evidence>
<dbReference type="SUPFAM" id="SSF51391">
    <property type="entry name" value="Thiamin phosphate synthase"/>
    <property type="match status" value="1"/>
</dbReference>
<comment type="catalytic activity">
    <reaction evidence="6 9 10">
        <text>4-methyl-5-(2-phosphooxyethyl)-thiazole + 4-amino-2-methyl-5-(diphosphooxymethyl)pyrimidine + H(+) = thiamine phosphate + diphosphate</text>
        <dbReference type="Rhea" id="RHEA:22328"/>
        <dbReference type="ChEBI" id="CHEBI:15378"/>
        <dbReference type="ChEBI" id="CHEBI:33019"/>
        <dbReference type="ChEBI" id="CHEBI:37575"/>
        <dbReference type="ChEBI" id="CHEBI:57841"/>
        <dbReference type="ChEBI" id="CHEBI:58296"/>
        <dbReference type="EC" id="2.5.1.3"/>
    </reaction>
</comment>
<reference evidence="13 16" key="2">
    <citation type="submission" date="2018-05" db="EMBL/GenBank/DDBJ databases">
        <title>Genomic Encyclopedia of Type Strains, Phase IV (KMG-IV): sequencing the most valuable type-strain genomes for metagenomic binning, comparative biology and taxonomic classification.</title>
        <authorList>
            <person name="Goeker M."/>
        </authorList>
    </citation>
    <scope>NUCLEOTIDE SEQUENCE [LARGE SCALE GENOMIC DNA]</scope>
    <source>
        <strain evidence="13 16">DSM 28816</strain>
    </source>
</reference>
<dbReference type="InterPro" id="IPR036206">
    <property type="entry name" value="ThiamineP_synth_sf"/>
</dbReference>
<dbReference type="UniPathway" id="UPA00060">
    <property type="reaction ID" value="UER00141"/>
</dbReference>
<keyword evidence="4 9" id="KW-0460">Magnesium</keyword>
<dbReference type="RefSeq" id="WP_094377852.1">
    <property type="nucleotide sequence ID" value="NZ_NOKA02000018.1"/>
</dbReference>
<evidence type="ECO:0000256" key="8">
    <source>
        <dbReference type="ARBA" id="ARBA00047883"/>
    </source>
</evidence>
<evidence type="ECO:0000313" key="13">
    <source>
        <dbReference type="EMBL" id="PXV96118.1"/>
    </source>
</evidence>
<dbReference type="AlphaFoldDB" id="A0A255I8E1"/>
<feature type="binding site" evidence="9">
    <location>
        <begin position="187"/>
        <end position="188"/>
    </location>
    <ligand>
        <name>2-[(2R,5Z)-2-carboxy-4-methylthiazol-5(2H)-ylidene]ethyl phosphate</name>
        <dbReference type="ChEBI" id="CHEBI:62899"/>
    </ligand>
</feature>
<reference evidence="14 15" key="1">
    <citation type="journal article" date="2017" name="Genome Announc.">
        <title>Draft Genome Sequence of a Sporulating and Motile Strain of Lachnotalea glycerini Isolated from Water in Quebec City, Canada.</title>
        <authorList>
            <person name="Maheux A.F."/>
            <person name="Boudreau D.K."/>
            <person name="Berube E."/>
            <person name="Boissinot M."/>
            <person name="Raymond F."/>
            <person name="Brodeur S."/>
            <person name="Corbeil J."/>
            <person name="Isabel S."/>
            <person name="Omar R.F."/>
            <person name="Bergeron M.G."/>
        </authorList>
    </citation>
    <scope>NUCLEOTIDE SEQUENCE [LARGE SCALE GENOMIC DNA]</scope>
    <source>
        <strain evidence="14 15">CCRI-19302</strain>
    </source>
</reference>
<dbReference type="GO" id="GO:0004789">
    <property type="term" value="F:thiamine-phosphate diphosphorylase activity"/>
    <property type="evidence" value="ECO:0007669"/>
    <property type="project" value="UniProtKB-UniRule"/>
</dbReference>
<feature type="binding site" evidence="9">
    <location>
        <position position="73"/>
    </location>
    <ligand>
        <name>Mg(2+)</name>
        <dbReference type="ChEBI" id="CHEBI:18420"/>
    </ligand>
</feature>
<dbReference type="EMBL" id="NOKA02000018">
    <property type="protein sequence ID" value="RDY31306.1"/>
    <property type="molecule type" value="Genomic_DNA"/>
</dbReference>
<evidence type="ECO:0000256" key="4">
    <source>
        <dbReference type="ARBA" id="ARBA00022842"/>
    </source>
</evidence>
<feature type="binding site" evidence="9">
    <location>
        <position position="92"/>
    </location>
    <ligand>
        <name>Mg(2+)</name>
        <dbReference type="ChEBI" id="CHEBI:18420"/>
    </ligand>
</feature>
<evidence type="ECO:0000256" key="3">
    <source>
        <dbReference type="ARBA" id="ARBA00022723"/>
    </source>
</evidence>
<evidence type="ECO:0000256" key="9">
    <source>
        <dbReference type="HAMAP-Rule" id="MF_00097"/>
    </source>
</evidence>
<feature type="binding site" evidence="9">
    <location>
        <position position="111"/>
    </location>
    <ligand>
        <name>4-amino-2-methyl-5-(diphosphooxymethyl)pyrimidine</name>
        <dbReference type="ChEBI" id="CHEBI:57841"/>
    </ligand>
</feature>
<dbReference type="Proteomes" id="UP000247523">
    <property type="component" value="Unassembled WGS sequence"/>
</dbReference>
<evidence type="ECO:0000256" key="1">
    <source>
        <dbReference type="ARBA" id="ARBA00005165"/>
    </source>
</evidence>
<evidence type="ECO:0000313" key="14">
    <source>
        <dbReference type="EMBL" id="RDY31306.1"/>
    </source>
</evidence>
<dbReference type="GO" id="GO:0005737">
    <property type="term" value="C:cytoplasm"/>
    <property type="evidence" value="ECO:0007669"/>
    <property type="project" value="TreeGrafter"/>
</dbReference>
<dbReference type="GO" id="GO:0000287">
    <property type="term" value="F:magnesium ion binding"/>
    <property type="evidence" value="ECO:0007669"/>
    <property type="project" value="UniProtKB-UniRule"/>
</dbReference>
<dbReference type="GO" id="GO:0009228">
    <property type="term" value="P:thiamine biosynthetic process"/>
    <property type="evidence" value="ECO:0007669"/>
    <property type="project" value="UniProtKB-KW"/>
</dbReference>
<dbReference type="PANTHER" id="PTHR20857:SF23">
    <property type="entry name" value="THIAMINE BIOSYNTHETIC BIFUNCTIONAL ENZYME"/>
    <property type="match status" value="1"/>
</dbReference>
<evidence type="ECO:0000313" key="16">
    <source>
        <dbReference type="Proteomes" id="UP000247523"/>
    </source>
</evidence>
<comment type="catalytic activity">
    <reaction evidence="8 9 10">
        <text>2-[(2R,5Z)-2-carboxy-4-methylthiazol-5(2H)-ylidene]ethyl phosphate + 4-amino-2-methyl-5-(diphosphooxymethyl)pyrimidine + 2 H(+) = thiamine phosphate + CO2 + diphosphate</text>
        <dbReference type="Rhea" id="RHEA:47844"/>
        <dbReference type="ChEBI" id="CHEBI:15378"/>
        <dbReference type="ChEBI" id="CHEBI:16526"/>
        <dbReference type="ChEBI" id="CHEBI:33019"/>
        <dbReference type="ChEBI" id="CHEBI:37575"/>
        <dbReference type="ChEBI" id="CHEBI:57841"/>
        <dbReference type="ChEBI" id="CHEBI:62899"/>
        <dbReference type="EC" id="2.5.1.3"/>
    </reaction>
</comment>
<evidence type="ECO:0000313" key="15">
    <source>
        <dbReference type="Proteomes" id="UP000216411"/>
    </source>
</evidence>
<keyword evidence="15" id="KW-1185">Reference proteome</keyword>
<accession>A0A255I8E1</accession>
<protein>
    <recommendedName>
        <fullName evidence="9">Thiamine-phosphate synthase</fullName>
        <shortName evidence="9">TP synthase</shortName>
        <shortName evidence="9">TPS</shortName>
        <ecNumber evidence="9">2.5.1.3</ecNumber>
    </recommendedName>
    <alternativeName>
        <fullName evidence="9">Thiamine-phosphate pyrophosphorylase</fullName>
        <shortName evidence="9">TMP pyrophosphorylase</shortName>
        <shortName evidence="9">TMP-PPase</shortName>
    </alternativeName>
</protein>
<dbReference type="HAMAP" id="MF_00097">
    <property type="entry name" value="TMP_synthase"/>
    <property type="match status" value="1"/>
</dbReference>
<dbReference type="InterPro" id="IPR013785">
    <property type="entry name" value="Aldolase_TIM"/>
</dbReference>
<keyword evidence="2 9" id="KW-0808">Transferase</keyword>
<feature type="binding site" evidence="9">
    <location>
        <position position="167"/>
    </location>
    <ligand>
        <name>2-[(2R,5Z)-2-carboxy-4-methylthiazol-5(2H)-ylidene]ethyl phosphate</name>
        <dbReference type="ChEBI" id="CHEBI:62899"/>
    </ligand>
</feature>
<feature type="domain" description="Thiamine phosphate synthase/TenI" evidence="12">
    <location>
        <begin position="10"/>
        <end position="190"/>
    </location>
</feature>
<dbReference type="GO" id="GO:0009229">
    <property type="term" value="P:thiamine diphosphate biosynthetic process"/>
    <property type="evidence" value="ECO:0007669"/>
    <property type="project" value="UniProtKB-UniRule"/>
</dbReference>
<comment type="function">
    <text evidence="9">Condenses 4-methyl-5-(beta-hydroxyethyl)thiazole monophosphate (THZ-P) and 2-methyl-4-amino-5-hydroxymethyl pyrimidine pyrophosphate (HMP-PP) to form thiamine monophosphate (TMP).</text>
</comment>
<dbReference type="PANTHER" id="PTHR20857">
    <property type="entry name" value="THIAMINE-PHOSPHATE PYROPHOSPHORYLASE"/>
    <property type="match status" value="1"/>
</dbReference>
<sequence>MKLDKKALLLYAVTDRTWIGEKSLPRQIEEALKAGITFLQLREKNMPRQQFLEEAMQIKKLAKSYQVPFVINDDVEIALKCEADGVHLGQKDMAVDRARSILGADKIIGISAQTVKQAEQAQSQGADYIGVGAVFNTSTKSDALEVSFDTLRKICDAVTIPVIAIGGINIDNVQKLKGSGIQGIAVVSAIFASKNITKATKDLLNKVKEILNEEVKEY</sequence>
<dbReference type="Pfam" id="PF02581">
    <property type="entry name" value="TMP-TENI"/>
    <property type="match status" value="1"/>
</dbReference>
<feature type="binding site" evidence="9">
    <location>
        <position position="140"/>
    </location>
    <ligand>
        <name>4-amino-2-methyl-5-(diphosphooxymethyl)pyrimidine</name>
        <dbReference type="ChEBI" id="CHEBI:57841"/>
    </ligand>
</feature>
<dbReference type="FunFam" id="3.20.20.70:FF:000096">
    <property type="entry name" value="Thiamine-phosphate synthase"/>
    <property type="match status" value="1"/>
</dbReference>
<feature type="binding site" evidence="9">
    <location>
        <begin position="40"/>
        <end position="44"/>
    </location>
    <ligand>
        <name>4-amino-2-methyl-5-(diphosphooxymethyl)pyrimidine</name>
        <dbReference type="ChEBI" id="CHEBI:57841"/>
    </ligand>
</feature>
<feature type="binding site" evidence="9">
    <location>
        <position position="72"/>
    </location>
    <ligand>
        <name>4-amino-2-methyl-5-(diphosphooxymethyl)pyrimidine</name>
        <dbReference type="ChEBI" id="CHEBI:57841"/>
    </ligand>
</feature>
<feature type="binding site" evidence="9">
    <location>
        <begin position="137"/>
        <end position="139"/>
    </location>
    <ligand>
        <name>2-[(2R,5Z)-2-carboxy-4-methylthiazol-5(2H)-ylidene]ethyl phosphate</name>
        <dbReference type="ChEBI" id="CHEBI:62899"/>
    </ligand>
</feature>
<dbReference type="Gene3D" id="3.20.20.70">
    <property type="entry name" value="Aldolase class I"/>
    <property type="match status" value="1"/>
</dbReference>
<comment type="similarity">
    <text evidence="9 10">Belongs to the thiamine-phosphate synthase family.</text>
</comment>
<dbReference type="CDD" id="cd00564">
    <property type="entry name" value="TMP_TenI"/>
    <property type="match status" value="1"/>
</dbReference>
<evidence type="ECO:0000256" key="2">
    <source>
        <dbReference type="ARBA" id="ARBA00022679"/>
    </source>
</evidence>
<keyword evidence="3 9" id="KW-0479">Metal-binding</keyword>
<comment type="pathway">
    <text evidence="1 9 11">Cofactor biosynthesis; thiamine diphosphate biosynthesis; thiamine phosphate from 4-amino-2-methyl-5-diphosphomethylpyrimidine and 4-methyl-5-(2-phosphoethyl)-thiazole: step 1/1.</text>
</comment>
<evidence type="ECO:0000256" key="11">
    <source>
        <dbReference type="RuleBase" id="RU004253"/>
    </source>
</evidence>
<evidence type="ECO:0000259" key="12">
    <source>
        <dbReference type="Pfam" id="PF02581"/>
    </source>
</evidence>
<evidence type="ECO:0000256" key="7">
    <source>
        <dbReference type="ARBA" id="ARBA00047851"/>
    </source>
</evidence>
<proteinExistence type="inferred from homology"/>
<evidence type="ECO:0000256" key="5">
    <source>
        <dbReference type="ARBA" id="ARBA00022977"/>
    </source>
</evidence>